<proteinExistence type="predicted"/>
<accession>A0ACC3DWJ4</accession>
<protein>
    <submittedName>
        <fullName evidence="1">Uncharacterized protein</fullName>
    </submittedName>
</protein>
<dbReference type="EMBL" id="JAWDJW010000260">
    <property type="protein sequence ID" value="KAK3081164.1"/>
    <property type="molecule type" value="Genomic_DNA"/>
</dbReference>
<evidence type="ECO:0000313" key="2">
    <source>
        <dbReference type="Proteomes" id="UP001186974"/>
    </source>
</evidence>
<reference evidence="1" key="1">
    <citation type="submission" date="2024-09" db="EMBL/GenBank/DDBJ databases">
        <title>Black Yeasts Isolated from many extreme environments.</title>
        <authorList>
            <person name="Coleine C."/>
            <person name="Stajich J.E."/>
            <person name="Selbmann L."/>
        </authorList>
    </citation>
    <scope>NUCLEOTIDE SEQUENCE</scope>
    <source>
        <strain evidence="1">CCFEE 5737</strain>
    </source>
</reference>
<sequence>MLPLLRATIPLAALLTLAFYAMITHELSRAGGKTIRFDGQTQQHGVVRDHNNTPFKGSGEYVRMVLCKTCPAGFTKYKDIPIGPLTGHLSTVSVTPMLTAAPTRGAHSDMIAAKTTWVVLWRV</sequence>
<dbReference type="Proteomes" id="UP001186974">
    <property type="component" value="Unassembled WGS sequence"/>
</dbReference>
<organism evidence="1 2">
    <name type="scientific">Coniosporium uncinatum</name>
    <dbReference type="NCBI Taxonomy" id="93489"/>
    <lineage>
        <taxon>Eukaryota</taxon>
        <taxon>Fungi</taxon>
        <taxon>Dikarya</taxon>
        <taxon>Ascomycota</taxon>
        <taxon>Pezizomycotina</taxon>
        <taxon>Dothideomycetes</taxon>
        <taxon>Dothideomycetes incertae sedis</taxon>
        <taxon>Coniosporium</taxon>
    </lineage>
</organism>
<feature type="non-terminal residue" evidence="1">
    <location>
        <position position="123"/>
    </location>
</feature>
<name>A0ACC3DWJ4_9PEZI</name>
<comment type="caution">
    <text evidence="1">The sequence shown here is derived from an EMBL/GenBank/DDBJ whole genome shotgun (WGS) entry which is preliminary data.</text>
</comment>
<gene>
    <name evidence="1" type="ORF">LTS18_009562</name>
</gene>
<keyword evidence="2" id="KW-1185">Reference proteome</keyword>
<evidence type="ECO:0000313" key="1">
    <source>
        <dbReference type="EMBL" id="KAK3081164.1"/>
    </source>
</evidence>